<keyword evidence="2" id="KW-1185">Reference proteome</keyword>
<dbReference type="RefSeq" id="WP_099245691.1">
    <property type="nucleotide sequence ID" value="NZ_FXXP01000002.1"/>
</dbReference>
<dbReference type="SUPFAM" id="SSF54001">
    <property type="entry name" value="Cysteine proteinases"/>
    <property type="match status" value="1"/>
</dbReference>
<dbReference type="Proteomes" id="UP000225972">
    <property type="component" value="Unassembled WGS sequence"/>
</dbReference>
<dbReference type="EMBL" id="FXXP01000002">
    <property type="protein sequence ID" value="SMX28389.1"/>
    <property type="molecule type" value="Genomic_DNA"/>
</dbReference>
<evidence type="ECO:0000313" key="2">
    <source>
        <dbReference type="Proteomes" id="UP000225972"/>
    </source>
</evidence>
<dbReference type="CDD" id="cd02619">
    <property type="entry name" value="Peptidase_C1"/>
    <property type="match status" value="1"/>
</dbReference>
<accession>A0A238JCQ4</accession>
<name>A0A238JCQ4_9RHOB</name>
<dbReference type="OrthoDB" id="1491023at2"/>
<dbReference type="Gene3D" id="3.90.70.10">
    <property type="entry name" value="Cysteine proteinases"/>
    <property type="match status" value="1"/>
</dbReference>
<dbReference type="InterPro" id="IPR038765">
    <property type="entry name" value="Papain-like_cys_pep_sf"/>
</dbReference>
<protein>
    <recommendedName>
        <fullName evidence="3">Papain family cysteine protease</fullName>
    </recommendedName>
</protein>
<evidence type="ECO:0000313" key="1">
    <source>
        <dbReference type="EMBL" id="SMX28389.1"/>
    </source>
</evidence>
<evidence type="ECO:0008006" key="3">
    <source>
        <dbReference type="Google" id="ProtNLM"/>
    </source>
</evidence>
<dbReference type="AlphaFoldDB" id="A0A238JCQ4"/>
<gene>
    <name evidence="1" type="ORF">TRP8649_02509</name>
</gene>
<proteinExistence type="predicted"/>
<reference evidence="2" key="1">
    <citation type="submission" date="2017-05" db="EMBL/GenBank/DDBJ databases">
        <authorList>
            <person name="Rodrigo-Torres L."/>
            <person name="Arahal R. D."/>
            <person name="Lucena T."/>
        </authorList>
    </citation>
    <scope>NUCLEOTIDE SEQUENCE [LARGE SCALE GENOMIC DNA]</scope>
    <source>
        <strain evidence="2">CECT 8649</strain>
    </source>
</reference>
<sequence length="338" mass="37295">MTEACRDALGCSIPAKGGVVQRVACAPDTAPRQSFHLLGDYLSDPNFWPVKYQGARGTCNAFAVNAAVELDHWLRDKSQPITPLSEEYIYAKMRGISLTDKRLNLDLTKRQLEERKKSGATYLAQAVIALAENGVCRADLAPYSQRGAINHYQKEFTEEAEADAATRRSNAADLRHYIVVPGDDQIFFGPERCWEPPLEKDGSPQACSDIIYSALAQGAPVVAGFGVLSQVGKAAWFGLRAYRFGGIHYPSDKLVREEKLGPSGGHAICIVGYERDEATGKGWFVFRNSFGSFGFSADRDDDDLLPIAIARGYGYISSDDVDRYCWELMYRQPEALVA</sequence>
<organism evidence="1 2">
    <name type="scientific">Pelagimonas phthalicica</name>
    <dbReference type="NCBI Taxonomy" id="1037362"/>
    <lineage>
        <taxon>Bacteria</taxon>
        <taxon>Pseudomonadati</taxon>
        <taxon>Pseudomonadota</taxon>
        <taxon>Alphaproteobacteria</taxon>
        <taxon>Rhodobacterales</taxon>
        <taxon>Roseobacteraceae</taxon>
        <taxon>Pelagimonas</taxon>
    </lineage>
</organism>